<dbReference type="PROSITE" id="PS00629">
    <property type="entry name" value="IMP_1"/>
    <property type="match status" value="1"/>
</dbReference>
<accession>A0ABV6Z827</accession>
<evidence type="ECO:0000256" key="5">
    <source>
        <dbReference type="ARBA" id="ARBA00022801"/>
    </source>
</evidence>
<dbReference type="InterPro" id="IPR000760">
    <property type="entry name" value="Inositol_monophosphatase-like"/>
</dbReference>
<dbReference type="InterPro" id="IPR022337">
    <property type="entry name" value="Inositol_monophosphatase_SuhB"/>
</dbReference>
<comment type="caution">
    <text evidence="8">The sequence shown here is derived from an EMBL/GenBank/DDBJ whole genome shotgun (WGS) entry which is preliminary data.</text>
</comment>
<protein>
    <recommendedName>
        <fullName evidence="7">Inositol-1-monophosphatase</fullName>
        <ecNumber evidence="7">3.1.3.25</ecNumber>
    </recommendedName>
</protein>
<dbReference type="EC" id="3.1.3.25" evidence="7"/>
<reference evidence="8 9" key="1">
    <citation type="submission" date="2024-09" db="EMBL/GenBank/DDBJ databases">
        <title>Description of Labrys sedimenti sp. nov., isolated from a diclofenac-degrading enrichment culture, and genome-based reclassification of Labrys portucalensis as a later heterotypic synonym of Labrys neptuniae.</title>
        <authorList>
            <person name="Tancsics A."/>
            <person name="Csepanyi A."/>
        </authorList>
    </citation>
    <scope>NUCLEOTIDE SEQUENCE [LARGE SCALE GENOMIC DNA]</scope>
    <source>
        <strain evidence="8 9">LMG 23412</strain>
    </source>
</reference>
<dbReference type="Gene3D" id="3.40.190.80">
    <property type="match status" value="1"/>
</dbReference>
<name>A0ABV6Z827_9HYPH</name>
<evidence type="ECO:0000313" key="8">
    <source>
        <dbReference type="EMBL" id="MFC2248350.1"/>
    </source>
</evidence>
<keyword evidence="6 7" id="KW-0460">Magnesium</keyword>
<sequence length="283" mass="30264">MTGNDIDRRHRFAQDCARQAGAIARHYFRSGEALSSAEKGRHDPVTQADLEIDRFLIDQLAGAFPADGILTEETGGSPARHLWVIDPIDGTLNFARGIAHFAVSIAFCIDGRTESGVVYDPVSNEIFTARRGQGAFCNGRPIRVRAARGPSDAIVDAGYSLRHPAADYLGLIGNLLGQGYAFVQNGSAAMGLAAVACGRIDGFCELSLKSWDVLAGLLLVEEAGGWTSDFPHGPGLLEGHKVLACTPSIRQSLQDLMLAATTPRRKTLLSSHEIRRGTASARP</sequence>
<keyword evidence="4 7" id="KW-0479">Metal-binding</keyword>
<dbReference type="InterPro" id="IPR020583">
    <property type="entry name" value="Inositol_monoP_metal-BS"/>
</dbReference>
<comment type="similarity">
    <text evidence="3 7">Belongs to the inositol monophosphatase superfamily.</text>
</comment>
<evidence type="ECO:0000256" key="2">
    <source>
        <dbReference type="ARBA" id="ARBA00001946"/>
    </source>
</evidence>
<comment type="catalytic activity">
    <reaction evidence="1 7">
        <text>a myo-inositol phosphate + H2O = myo-inositol + phosphate</text>
        <dbReference type="Rhea" id="RHEA:24056"/>
        <dbReference type="ChEBI" id="CHEBI:15377"/>
        <dbReference type="ChEBI" id="CHEBI:17268"/>
        <dbReference type="ChEBI" id="CHEBI:43474"/>
        <dbReference type="ChEBI" id="CHEBI:84139"/>
        <dbReference type="EC" id="3.1.3.25"/>
    </reaction>
</comment>
<dbReference type="RefSeq" id="WP_394308187.1">
    <property type="nucleotide sequence ID" value="NZ_JBHGPK010000001.1"/>
</dbReference>
<dbReference type="PANTHER" id="PTHR20854">
    <property type="entry name" value="INOSITOL MONOPHOSPHATASE"/>
    <property type="match status" value="1"/>
</dbReference>
<proteinExistence type="inferred from homology"/>
<dbReference type="PRINTS" id="PR00377">
    <property type="entry name" value="IMPHPHTASES"/>
</dbReference>
<evidence type="ECO:0000256" key="7">
    <source>
        <dbReference type="RuleBase" id="RU364068"/>
    </source>
</evidence>
<keyword evidence="5 7" id="KW-0378">Hydrolase</keyword>
<gene>
    <name evidence="8" type="ORF">ACETRX_01865</name>
</gene>
<evidence type="ECO:0000313" key="9">
    <source>
        <dbReference type="Proteomes" id="UP001595190"/>
    </source>
</evidence>
<dbReference type="Gene3D" id="3.30.540.10">
    <property type="entry name" value="Fructose-1,6-Bisphosphatase, subunit A, domain 1"/>
    <property type="match status" value="1"/>
</dbReference>
<dbReference type="EMBL" id="JBHGPK010000001">
    <property type="protein sequence ID" value="MFC2248350.1"/>
    <property type="molecule type" value="Genomic_DNA"/>
</dbReference>
<dbReference type="Proteomes" id="UP001595190">
    <property type="component" value="Unassembled WGS sequence"/>
</dbReference>
<dbReference type="InterPro" id="IPR033942">
    <property type="entry name" value="IMPase"/>
</dbReference>
<evidence type="ECO:0000256" key="1">
    <source>
        <dbReference type="ARBA" id="ARBA00001033"/>
    </source>
</evidence>
<dbReference type="Pfam" id="PF00459">
    <property type="entry name" value="Inositol_P"/>
    <property type="match status" value="1"/>
</dbReference>
<evidence type="ECO:0000256" key="3">
    <source>
        <dbReference type="ARBA" id="ARBA00009759"/>
    </source>
</evidence>
<evidence type="ECO:0000256" key="6">
    <source>
        <dbReference type="ARBA" id="ARBA00022842"/>
    </source>
</evidence>
<dbReference type="CDD" id="cd01639">
    <property type="entry name" value="IMPase"/>
    <property type="match status" value="1"/>
</dbReference>
<dbReference type="SUPFAM" id="SSF56655">
    <property type="entry name" value="Carbohydrate phosphatase"/>
    <property type="match status" value="1"/>
</dbReference>
<organism evidence="8 9">
    <name type="scientific">Labrys neptuniae</name>
    <dbReference type="NCBI Taxonomy" id="376174"/>
    <lineage>
        <taxon>Bacteria</taxon>
        <taxon>Pseudomonadati</taxon>
        <taxon>Pseudomonadota</taxon>
        <taxon>Alphaproteobacteria</taxon>
        <taxon>Hyphomicrobiales</taxon>
        <taxon>Xanthobacteraceae</taxon>
        <taxon>Labrys</taxon>
    </lineage>
</organism>
<dbReference type="PRINTS" id="PR01959">
    <property type="entry name" value="SBIMPHPHTASE"/>
</dbReference>
<dbReference type="PANTHER" id="PTHR20854:SF4">
    <property type="entry name" value="INOSITOL-1-MONOPHOSPHATASE-RELATED"/>
    <property type="match status" value="1"/>
</dbReference>
<evidence type="ECO:0000256" key="4">
    <source>
        <dbReference type="ARBA" id="ARBA00022723"/>
    </source>
</evidence>
<comment type="cofactor">
    <cofactor evidence="2 7">
        <name>Mg(2+)</name>
        <dbReference type="ChEBI" id="CHEBI:18420"/>
    </cofactor>
</comment>